<evidence type="ECO:0000313" key="13">
    <source>
        <dbReference type="EMBL" id="TVU13231.1"/>
    </source>
</evidence>
<keyword evidence="11" id="KW-0376">Hydrogen peroxide</keyword>
<dbReference type="Gramene" id="TVU13231">
    <property type="protein sequence ID" value="TVU13231"/>
    <property type="gene ID" value="EJB05_40766"/>
</dbReference>
<name>A0A5J9TR95_9POAL</name>
<proteinExistence type="predicted"/>
<evidence type="ECO:0000313" key="14">
    <source>
        <dbReference type="Proteomes" id="UP000324897"/>
    </source>
</evidence>
<dbReference type="GO" id="GO:0042744">
    <property type="term" value="P:hydrogen peroxide catabolic process"/>
    <property type="evidence" value="ECO:0007669"/>
    <property type="project" value="UniProtKB-KW"/>
</dbReference>
<evidence type="ECO:0000256" key="6">
    <source>
        <dbReference type="ARBA" id="ARBA00022617"/>
    </source>
</evidence>
<keyword evidence="5" id="KW-0575">Peroxidase</keyword>
<evidence type="ECO:0000256" key="1">
    <source>
        <dbReference type="ARBA" id="ARBA00000189"/>
    </source>
</evidence>
<sequence length="177" mass="20231">MVHTWSPWFEPFLDEDEWAPYDGPRYVADPEHLVATKGPKRRVRFTMDVNRIKPPKKKRKGAAFFEDPEEKICGKMVRPLLLEEFYEKDHRARFIEEGQVLPLLRPRAHDGSTNGKGLLASDQVLYSDPRSRPIVDAWARSNVAFNRAFVTAMAKLGRVGVKTGAQGNIRRNCAVLN</sequence>
<dbReference type="PRINTS" id="PR00461">
    <property type="entry name" value="PLPEROXIDASE"/>
</dbReference>
<keyword evidence="8" id="KW-0106">Calcium</keyword>
<comment type="subcellular location">
    <subcellularLocation>
        <location evidence="4">Secreted</location>
    </subcellularLocation>
</comment>
<dbReference type="EMBL" id="RWGY01000035">
    <property type="protein sequence ID" value="TVU13231.1"/>
    <property type="molecule type" value="Genomic_DNA"/>
</dbReference>
<keyword evidence="14" id="KW-1185">Reference proteome</keyword>
<evidence type="ECO:0000256" key="4">
    <source>
        <dbReference type="ARBA" id="ARBA00004613"/>
    </source>
</evidence>
<keyword evidence="7" id="KW-0479">Metal-binding</keyword>
<evidence type="ECO:0000256" key="5">
    <source>
        <dbReference type="ARBA" id="ARBA00022559"/>
    </source>
</evidence>
<dbReference type="InterPro" id="IPR000823">
    <property type="entry name" value="Peroxidase_pln"/>
</dbReference>
<accession>A0A5J9TR95</accession>
<comment type="cofactor">
    <cofactor evidence="3">
        <name>heme b</name>
        <dbReference type="ChEBI" id="CHEBI:60344"/>
    </cofactor>
</comment>
<evidence type="ECO:0000259" key="12">
    <source>
        <dbReference type="PROSITE" id="PS50873"/>
    </source>
</evidence>
<evidence type="ECO:0000256" key="10">
    <source>
        <dbReference type="ARBA" id="ARBA00023004"/>
    </source>
</evidence>
<dbReference type="SUPFAM" id="SSF48113">
    <property type="entry name" value="Heme-dependent peroxidases"/>
    <property type="match status" value="1"/>
</dbReference>
<dbReference type="AlphaFoldDB" id="A0A5J9TR95"/>
<dbReference type="GO" id="GO:0005576">
    <property type="term" value="C:extracellular region"/>
    <property type="evidence" value="ECO:0007669"/>
    <property type="project" value="UniProtKB-SubCell"/>
</dbReference>
<comment type="catalytic activity">
    <reaction evidence="1">
        <text>2 a phenolic donor + H2O2 = 2 a phenolic radical donor + 2 H2O</text>
        <dbReference type="Rhea" id="RHEA:56136"/>
        <dbReference type="ChEBI" id="CHEBI:15377"/>
        <dbReference type="ChEBI" id="CHEBI:16240"/>
        <dbReference type="ChEBI" id="CHEBI:139520"/>
        <dbReference type="ChEBI" id="CHEBI:139521"/>
        <dbReference type="EC" id="1.11.1.7"/>
    </reaction>
</comment>
<dbReference type="OrthoDB" id="2113341at2759"/>
<dbReference type="InterPro" id="IPR002016">
    <property type="entry name" value="Haem_peroxidase"/>
</dbReference>
<keyword evidence="10" id="KW-0408">Iron</keyword>
<evidence type="ECO:0000256" key="9">
    <source>
        <dbReference type="ARBA" id="ARBA00023002"/>
    </source>
</evidence>
<reference evidence="13 14" key="1">
    <citation type="journal article" date="2019" name="Sci. Rep.">
        <title>A high-quality genome of Eragrostis curvula grass provides insights into Poaceae evolution and supports new strategies to enhance forage quality.</title>
        <authorList>
            <person name="Carballo J."/>
            <person name="Santos B.A.C.M."/>
            <person name="Zappacosta D."/>
            <person name="Garbus I."/>
            <person name="Selva J.P."/>
            <person name="Gallo C.A."/>
            <person name="Diaz A."/>
            <person name="Albertini E."/>
            <person name="Caccamo M."/>
            <person name="Echenique V."/>
        </authorList>
    </citation>
    <scope>NUCLEOTIDE SEQUENCE [LARGE SCALE GENOMIC DNA]</scope>
    <source>
        <strain evidence="14">cv. Victoria</strain>
        <tissue evidence="13">Leaf</tissue>
    </source>
</reference>
<feature type="domain" description="Plant heme peroxidase family profile" evidence="12">
    <location>
        <begin position="114"/>
        <end position="177"/>
    </location>
</feature>
<protein>
    <recommendedName>
        <fullName evidence="12">Plant heme peroxidase family profile domain-containing protein</fullName>
    </recommendedName>
</protein>
<evidence type="ECO:0000256" key="2">
    <source>
        <dbReference type="ARBA" id="ARBA00001913"/>
    </source>
</evidence>
<evidence type="ECO:0000256" key="3">
    <source>
        <dbReference type="ARBA" id="ARBA00001970"/>
    </source>
</evidence>
<dbReference type="Proteomes" id="UP000324897">
    <property type="component" value="Unassembled WGS sequence"/>
</dbReference>
<organism evidence="13 14">
    <name type="scientific">Eragrostis curvula</name>
    <name type="common">weeping love grass</name>
    <dbReference type="NCBI Taxonomy" id="38414"/>
    <lineage>
        <taxon>Eukaryota</taxon>
        <taxon>Viridiplantae</taxon>
        <taxon>Streptophyta</taxon>
        <taxon>Embryophyta</taxon>
        <taxon>Tracheophyta</taxon>
        <taxon>Spermatophyta</taxon>
        <taxon>Magnoliopsida</taxon>
        <taxon>Liliopsida</taxon>
        <taxon>Poales</taxon>
        <taxon>Poaceae</taxon>
        <taxon>PACMAD clade</taxon>
        <taxon>Chloridoideae</taxon>
        <taxon>Eragrostideae</taxon>
        <taxon>Eragrostidinae</taxon>
        <taxon>Eragrostis</taxon>
    </lineage>
</organism>
<dbReference type="PANTHER" id="PTHR31517:SF3">
    <property type="entry name" value="PEROXIDASE"/>
    <property type="match status" value="1"/>
</dbReference>
<gene>
    <name evidence="13" type="ORF">EJB05_40766</name>
</gene>
<evidence type="ECO:0000256" key="7">
    <source>
        <dbReference type="ARBA" id="ARBA00022723"/>
    </source>
</evidence>
<dbReference type="GO" id="GO:0006979">
    <property type="term" value="P:response to oxidative stress"/>
    <property type="evidence" value="ECO:0007669"/>
    <property type="project" value="InterPro"/>
</dbReference>
<feature type="non-terminal residue" evidence="13">
    <location>
        <position position="1"/>
    </location>
</feature>
<comment type="cofactor">
    <cofactor evidence="2">
        <name>Ca(2+)</name>
        <dbReference type="ChEBI" id="CHEBI:29108"/>
    </cofactor>
</comment>
<comment type="caution">
    <text evidence="13">The sequence shown here is derived from an EMBL/GenBank/DDBJ whole genome shotgun (WGS) entry which is preliminary data.</text>
</comment>
<evidence type="ECO:0000256" key="8">
    <source>
        <dbReference type="ARBA" id="ARBA00022837"/>
    </source>
</evidence>
<evidence type="ECO:0000256" key="11">
    <source>
        <dbReference type="ARBA" id="ARBA00023324"/>
    </source>
</evidence>
<dbReference type="GO" id="GO:0046872">
    <property type="term" value="F:metal ion binding"/>
    <property type="evidence" value="ECO:0007669"/>
    <property type="project" value="UniProtKB-KW"/>
</dbReference>
<dbReference type="GO" id="GO:0140825">
    <property type="term" value="F:lactoperoxidase activity"/>
    <property type="evidence" value="ECO:0007669"/>
    <property type="project" value="UniProtKB-EC"/>
</dbReference>
<dbReference type="PANTHER" id="PTHR31517">
    <property type="match status" value="1"/>
</dbReference>
<keyword evidence="6" id="KW-0349">Heme</keyword>
<dbReference type="PROSITE" id="PS50873">
    <property type="entry name" value="PEROXIDASE_4"/>
    <property type="match status" value="1"/>
</dbReference>
<dbReference type="InterPro" id="IPR010255">
    <property type="entry name" value="Haem_peroxidase_sf"/>
</dbReference>
<dbReference type="Gene3D" id="1.10.420.10">
    <property type="entry name" value="Peroxidase, domain 2"/>
    <property type="match status" value="1"/>
</dbReference>
<dbReference type="GO" id="GO:0020037">
    <property type="term" value="F:heme binding"/>
    <property type="evidence" value="ECO:0007669"/>
    <property type="project" value="InterPro"/>
</dbReference>
<keyword evidence="9" id="KW-0560">Oxidoreductase</keyword>